<reference evidence="1 2" key="1">
    <citation type="journal article" date="2019" name="Nat. Ecol. Evol.">
        <title>Megaphylogeny resolves global patterns of mushroom evolution.</title>
        <authorList>
            <person name="Varga T."/>
            <person name="Krizsan K."/>
            <person name="Foldi C."/>
            <person name="Dima B."/>
            <person name="Sanchez-Garcia M."/>
            <person name="Sanchez-Ramirez S."/>
            <person name="Szollosi G.J."/>
            <person name="Szarkandi J.G."/>
            <person name="Papp V."/>
            <person name="Albert L."/>
            <person name="Andreopoulos W."/>
            <person name="Angelini C."/>
            <person name="Antonin V."/>
            <person name="Barry K.W."/>
            <person name="Bougher N.L."/>
            <person name="Buchanan P."/>
            <person name="Buyck B."/>
            <person name="Bense V."/>
            <person name="Catcheside P."/>
            <person name="Chovatia M."/>
            <person name="Cooper J."/>
            <person name="Damon W."/>
            <person name="Desjardin D."/>
            <person name="Finy P."/>
            <person name="Geml J."/>
            <person name="Haridas S."/>
            <person name="Hughes K."/>
            <person name="Justo A."/>
            <person name="Karasinski D."/>
            <person name="Kautmanova I."/>
            <person name="Kiss B."/>
            <person name="Kocsube S."/>
            <person name="Kotiranta H."/>
            <person name="LaButti K.M."/>
            <person name="Lechner B.E."/>
            <person name="Liimatainen K."/>
            <person name="Lipzen A."/>
            <person name="Lukacs Z."/>
            <person name="Mihaltcheva S."/>
            <person name="Morgado L.N."/>
            <person name="Niskanen T."/>
            <person name="Noordeloos M.E."/>
            <person name="Ohm R.A."/>
            <person name="Ortiz-Santana B."/>
            <person name="Ovrebo C."/>
            <person name="Racz N."/>
            <person name="Riley R."/>
            <person name="Savchenko A."/>
            <person name="Shiryaev A."/>
            <person name="Soop K."/>
            <person name="Spirin V."/>
            <person name="Szebenyi C."/>
            <person name="Tomsovsky M."/>
            <person name="Tulloss R.E."/>
            <person name="Uehling J."/>
            <person name="Grigoriev I.V."/>
            <person name="Vagvolgyi C."/>
            <person name="Papp T."/>
            <person name="Martin F.M."/>
            <person name="Miettinen O."/>
            <person name="Hibbett D.S."/>
            <person name="Nagy L.G."/>
        </authorList>
    </citation>
    <scope>NUCLEOTIDE SEQUENCE [LARGE SCALE GENOMIC DNA]</scope>
    <source>
        <strain evidence="1 2">NL-1719</strain>
    </source>
</reference>
<evidence type="ECO:0000313" key="2">
    <source>
        <dbReference type="Proteomes" id="UP000308600"/>
    </source>
</evidence>
<organism evidence="1 2">
    <name type="scientific">Pluteus cervinus</name>
    <dbReference type="NCBI Taxonomy" id="181527"/>
    <lineage>
        <taxon>Eukaryota</taxon>
        <taxon>Fungi</taxon>
        <taxon>Dikarya</taxon>
        <taxon>Basidiomycota</taxon>
        <taxon>Agaricomycotina</taxon>
        <taxon>Agaricomycetes</taxon>
        <taxon>Agaricomycetidae</taxon>
        <taxon>Agaricales</taxon>
        <taxon>Pluteineae</taxon>
        <taxon>Pluteaceae</taxon>
        <taxon>Pluteus</taxon>
    </lineage>
</organism>
<sequence>MTKIVNQLTSKMEIGSPMASLYLLGNPDHYTSHAFKVFYWKSFVIEVSKAWPEEQQEEDTESFLKEKVTLFKKGSKILGLSPVNDYVFRPKELEQLCLYDFVAQCTRVASPDKSKEGNGGRKLKGEKTPFELDLCKSNLEMDNLTVVEDLTETLYPFIKEHPFCKSQMIRLLPSEKHQIPNFVGATLPRKDQGDREYYCKTMLTLFKPWRTGKHLKAVNETWDDAFSNHTFNEHQKQLLKNFHIRYECLDANDDYFAQLRSGGTTMPIGEVMDDSVYDETNYHWDIPEQGELSEEEFLKYLHVLAENEKLNKTYLRQQIVLSLIKAVMSDGEDGTGWSVADSTLLPDDVDITSQPIAFKKSWRDVVAAQRKYVLDQRMKSMAQAMKKSGGIFNLDGNVNTVKIVDKSYLEKKFFSEEYHE</sequence>
<name>A0ACD3AIP1_9AGAR</name>
<accession>A0ACD3AIP1</accession>
<protein>
    <submittedName>
        <fullName evidence="1">Uncharacterized protein</fullName>
    </submittedName>
</protein>
<dbReference type="Proteomes" id="UP000308600">
    <property type="component" value="Unassembled WGS sequence"/>
</dbReference>
<proteinExistence type="predicted"/>
<dbReference type="EMBL" id="ML208438">
    <property type="protein sequence ID" value="TFK65381.1"/>
    <property type="molecule type" value="Genomic_DNA"/>
</dbReference>
<gene>
    <name evidence="1" type="ORF">BDN72DRAFT_773396</name>
</gene>
<keyword evidence="2" id="KW-1185">Reference proteome</keyword>
<evidence type="ECO:0000313" key="1">
    <source>
        <dbReference type="EMBL" id="TFK65381.1"/>
    </source>
</evidence>
<feature type="non-terminal residue" evidence="1">
    <location>
        <position position="420"/>
    </location>
</feature>